<reference evidence="4 5" key="1">
    <citation type="submission" date="2024-11" db="EMBL/GenBank/DDBJ databases">
        <title>A near-complete genome assembly of Cinchona calisaya.</title>
        <authorList>
            <person name="Lian D.C."/>
            <person name="Zhao X.W."/>
            <person name="Wei L."/>
        </authorList>
    </citation>
    <scope>NUCLEOTIDE SEQUENCE [LARGE SCALE GENOMIC DNA]</scope>
    <source>
        <tissue evidence="4">Nenye</tissue>
    </source>
</reference>
<evidence type="ECO:0000256" key="1">
    <source>
        <dbReference type="ARBA" id="ARBA00022741"/>
    </source>
</evidence>
<dbReference type="SUPFAM" id="SSF100934">
    <property type="entry name" value="Heat shock protein 70kD (HSP70), C-terminal subdomain"/>
    <property type="match status" value="1"/>
</dbReference>
<gene>
    <name evidence="4" type="ORF">ACH5RR_016984</name>
</gene>
<dbReference type="Gene3D" id="3.90.640.10">
    <property type="entry name" value="Actin, Chain A, domain 4"/>
    <property type="match status" value="1"/>
</dbReference>
<dbReference type="EMBL" id="JBJUIK010000007">
    <property type="protein sequence ID" value="KAL3524150.1"/>
    <property type="molecule type" value="Genomic_DNA"/>
</dbReference>
<evidence type="ECO:0000256" key="2">
    <source>
        <dbReference type="ARBA" id="ARBA00022840"/>
    </source>
</evidence>
<dbReference type="FunFam" id="3.90.640.10:FF:000002">
    <property type="entry name" value="Heat shock 70 kDa"/>
    <property type="match status" value="1"/>
</dbReference>
<dbReference type="PROSITE" id="PS01036">
    <property type="entry name" value="HSP70_3"/>
    <property type="match status" value="1"/>
</dbReference>
<dbReference type="PANTHER" id="PTHR19375">
    <property type="entry name" value="HEAT SHOCK PROTEIN 70KDA"/>
    <property type="match status" value="1"/>
</dbReference>
<dbReference type="GO" id="GO:0005524">
    <property type="term" value="F:ATP binding"/>
    <property type="evidence" value="ECO:0007669"/>
    <property type="project" value="UniProtKB-KW"/>
</dbReference>
<name>A0ABD2ZXG6_9GENT</name>
<keyword evidence="2 3" id="KW-0067">ATP-binding</keyword>
<evidence type="ECO:0000313" key="5">
    <source>
        <dbReference type="Proteomes" id="UP001630127"/>
    </source>
</evidence>
<dbReference type="SUPFAM" id="SSF53067">
    <property type="entry name" value="Actin-like ATPase domain"/>
    <property type="match status" value="2"/>
</dbReference>
<dbReference type="FunFam" id="3.30.420.40:FF:000026">
    <property type="entry name" value="Heat shock protein 70"/>
    <property type="match status" value="1"/>
</dbReference>
<dbReference type="Gene3D" id="3.30.420.40">
    <property type="match status" value="2"/>
</dbReference>
<dbReference type="PRINTS" id="PR00301">
    <property type="entry name" value="HEATSHOCK70"/>
</dbReference>
<proteinExistence type="inferred from homology"/>
<dbReference type="InterPro" id="IPR043129">
    <property type="entry name" value="ATPase_NBD"/>
</dbReference>
<dbReference type="InterPro" id="IPR029048">
    <property type="entry name" value="HSP70_C_sf"/>
</dbReference>
<feature type="non-terminal residue" evidence="4">
    <location>
        <position position="1"/>
    </location>
</feature>
<comment type="similarity">
    <text evidence="3">Belongs to the heat shock protein 70 family.</text>
</comment>
<keyword evidence="5" id="KW-1185">Reference proteome</keyword>
<dbReference type="Gene3D" id="1.20.1270.10">
    <property type="match status" value="1"/>
</dbReference>
<dbReference type="Pfam" id="PF00012">
    <property type="entry name" value="HSP70"/>
    <property type="match status" value="2"/>
</dbReference>
<keyword evidence="1 3" id="KW-0547">Nucleotide-binding</keyword>
<organism evidence="4 5">
    <name type="scientific">Cinchona calisaya</name>
    <dbReference type="NCBI Taxonomy" id="153742"/>
    <lineage>
        <taxon>Eukaryota</taxon>
        <taxon>Viridiplantae</taxon>
        <taxon>Streptophyta</taxon>
        <taxon>Embryophyta</taxon>
        <taxon>Tracheophyta</taxon>
        <taxon>Spermatophyta</taxon>
        <taxon>Magnoliopsida</taxon>
        <taxon>eudicotyledons</taxon>
        <taxon>Gunneridae</taxon>
        <taxon>Pentapetalae</taxon>
        <taxon>asterids</taxon>
        <taxon>lamiids</taxon>
        <taxon>Gentianales</taxon>
        <taxon>Rubiaceae</taxon>
        <taxon>Cinchonoideae</taxon>
        <taxon>Cinchoneae</taxon>
        <taxon>Cinchona</taxon>
    </lineage>
</organism>
<evidence type="ECO:0000313" key="4">
    <source>
        <dbReference type="EMBL" id="KAL3524150.1"/>
    </source>
</evidence>
<comment type="caution">
    <text evidence="4">The sequence shown here is derived from an EMBL/GenBank/DDBJ whole genome shotgun (WGS) entry which is preliminary data.</text>
</comment>
<dbReference type="InterPro" id="IPR018181">
    <property type="entry name" value="Heat_shock_70_CS"/>
</dbReference>
<dbReference type="AlphaFoldDB" id="A0ABD2ZXG6"/>
<sequence>SLLAFSTAEEEGFKLGSVIGINLGTTYSCAGVLEDGLFTIITNDQGNDTTPSWVGFTDGGEILIGETAENQATINPERTIFHFKRLIGRKFEDDEVQRQMKRVPYKIVNKDGKPNIEVKFREGEIKVFSPEEIGAMVITKLKESAEAYLGKTIKDAVLTVPAYFNDAQRQGIKDAGIIAGLNVASILDEPKAAAIGYGWGEKGVKKIILVFHLGGGTFDVNILTTDDGASFHIFATNGDNLLGGNDFDQRVMEYFIELIKKKYGKDISENAIALEKLRRECEYAKRALSSQHEVHVEIKRLFDEVDFSELLTRSHFEMLNNDLFIKIMGHVEKAIDDAGLDKHEIDEIVLVGGSTMIPKVHQLLKDYFDGKEFKNKRRRLSPDEVAAFGATIYGGILNGEVDDHEVKDYFVHYPVVNNHKSRLSEEEIEEIERMIREFEEFDEQDKIISERLEAKNNLEAYIYNIRNQMHDKDKLADKLELDEKEKMGTAIKEALEWLDSDGNKIVEKEVYEEKLREVEAICNPIVIAVYQR</sequence>
<protein>
    <recommendedName>
        <fullName evidence="6">Heat shock protein 70</fullName>
    </recommendedName>
</protein>
<dbReference type="Proteomes" id="UP001630127">
    <property type="component" value="Unassembled WGS sequence"/>
</dbReference>
<dbReference type="InterPro" id="IPR013126">
    <property type="entry name" value="Hsp_70_fam"/>
</dbReference>
<accession>A0ABD2ZXG6</accession>
<evidence type="ECO:0008006" key="6">
    <source>
        <dbReference type="Google" id="ProtNLM"/>
    </source>
</evidence>
<evidence type="ECO:0000256" key="3">
    <source>
        <dbReference type="RuleBase" id="RU003322"/>
    </source>
</evidence>